<evidence type="ECO:0000313" key="2">
    <source>
        <dbReference type="Proteomes" id="UP001597361"/>
    </source>
</evidence>
<dbReference type="RefSeq" id="WP_376886186.1">
    <property type="nucleotide sequence ID" value="NZ_JBHUHR010000031.1"/>
</dbReference>
<name>A0ABW4VNN6_9BACT</name>
<comment type="caution">
    <text evidence="1">The sequence shown here is derived from an EMBL/GenBank/DDBJ whole genome shotgun (WGS) entry which is preliminary data.</text>
</comment>
<accession>A0ABW4VNN6</accession>
<sequence>MRKLLIITISLLVFDSGITGKKLYAQQLPQFSQYMFNGMHINPGYAGYKQEGYVQATYRSQWTGFPGAPKTLSVSADFSANEGTMGFGVMLLNDELGPARTTGGLLTYAYRIQTGHNSFLGLGVSAGATEYAIDRSKLDPNDWEDEVLMGGIANLFTPNLNMGMFFNTANFYAGLSAYNMVGKRQLEREDIALAYHDFHYYLTVGGMVPLSNAVKVRPSILVKEVKGAPTNIDMNAMFLFYERFWVGGSYRSNVKWWKDNVDPRLTNRNAVALIFEVFATDNLRFGYAYDQNLNTLSDMRHNSHEVSLGYYLSPRNARMRNQRWF</sequence>
<proteinExistence type="predicted"/>
<dbReference type="Proteomes" id="UP001597361">
    <property type="component" value="Unassembled WGS sequence"/>
</dbReference>
<organism evidence="1 2">
    <name type="scientific">Belliella marina</name>
    <dbReference type="NCBI Taxonomy" id="1644146"/>
    <lineage>
        <taxon>Bacteria</taxon>
        <taxon>Pseudomonadati</taxon>
        <taxon>Bacteroidota</taxon>
        <taxon>Cytophagia</taxon>
        <taxon>Cytophagales</taxon>
        <taxon>Cyclobacteriaceae</taxon>
        <taxon>Belliella</taxon>
    </lineage>
</organism>
<gene>
    <name evidence="1" type="ORF">ACFSKL_10915</name>
</gene>
<dbReference type="Pfam" id="PF11751">
    <property type="entry name" value="PorP_SprF"/>
    <property type="match status" value="1"/>
</dbReference>
<dbReference type="EMBL" id="JBHUHR010000031">
    <property type="protein sequence ID" value="MFD2035306.1"/>
    <property type="molecule type" value="Genomic_DNA"/>
</dbReference>
<dbReference type="NCBIfam" id="TIGR03519">
    <property type="entry name" value="T9SS_PorP_fam"/>
    <property type="match status" value="1"/>
</dbReference>
<protein>
    <submittedName>
        <fullName evidence="1">Type IX secretion system membrane protein PorP/SprF</fullName>
    </submittedName>
</protein>
<evidence type="ECO:0000313" key="1">
    <source>
        <dbReference type="EMBL" id="MFD2035306.1"/>
    </source>
</evidence>
<keyword evidence="2" id="KW-1185">Reference proteome</keyword>
<reference evidence="2" key="1">
    <citation type="journal article" date="2019" name="Int. J. Syst. Evol. Microbiol.">
        <title>The Global Catalogue of Microorganisms (GCM) 10K type strain sequencing project: providing services to taxonomists for standard genome sequencing and annotation.</title>
        <authorList>
            <consortium name="The Broad Institute Genomics Platform"/>
            <consortium name="The Broad Institute Genome Sequencing Center for Infectious Disease"/>
            <person name="Wu L."/>
            <person name="Ma J."/>
        </authorList>
    </citation>
    <scope>NUCLEOTIDE SEQUENCE [LARGE SCALE GENOMIC DNA]</scope>
    <source>
        <strain evidence="2">CGMCC 1.15180</strain>
    </source>
</reference>
<dbReference type="InterPro" id="IPR019861">
    <property type="entry name" value="PorP/SprF_Bacteroidetes"/>
</dbReference>